<organism evidence="2 3">
    <name type="scientific">Brassica campestris</name>
    <name type="common">Field mustard</name>
    <dbReference type="NCBI Taxonomy" id="3711"/>
    <lineage>
        <taxon>Eukaryota</taxon>
        <taxon>Viridiplantae</taxon>
        <taxon>Streptophyta</taxon>
        <taxon>Embryophyta</taxon>
        <taxon>Tracheophyta</taxon>
        <taxon>Spermatophyta</taxon>
        <taxon>Magnoliopsida</taxon>
        <taxon>eudicotyledons</taxon>
        <taxon>Gunneridae</taxon>
        <taxon>Pentapetalae</taxon>
        <taxon>rosids</taxon>
        <taxon>malvids</taxon>
        <taxon>Brassicales</taxon>
        <taxon>Brassicaceae</taxon>
        <taxon>Brassiceae</taxon>
        <taxon>Brassica</taxon>
    </lineage>
</organism>
<feature type="compositionally biased region" description="Polar residues" evidence="1">
    <location>
        <begin position="92"/>
        <end position="103"/>
    </location>
</feature>
<protein>
    <submittedName>
        <fullName evidence="2">Uncharacterized protein</fullName>
    </submittedName>
</protein>
<keyword evidence="3" id="KW-1185">Reference proteome</keyword>
<dbReference type="Proteomes" id="UP000011750">
    <property type="component" value="Chromosome A02"/>
</dbReference>
<reference evidence="2" key="3">
    <citation type="submission" date="2023-03" db="UniProtKB">
        <authorList>
            <consortium name="EnsemblPlants"/>
        </authorList>
    </citation>
    <scope>IDENTIFICATION</scope>
    <source>
        <strain evidence="2">cv. Chiifu-401-42</strain>
    </source>
</reference>
<dbReference type="Gramene" id="Bra029336.1">
    <property type="protein sequence ID" value="Bra029336.1-P"/>
    <property type="gene ID" value="Bra029336"/>
</dbReference>
<dbReference type="AlphaFoldDB" id="M4EKL9"/>
<evidence type="ECO:0000313" key="3">
    <source>
        <dbReference type="Proteomes" id="UP000011750"/>
    </source>
</evidence>
<feature type="compositionally biased region" description="Polar residues" evidence="1">
    <location>
        <begin position="112"/>
        <end position="128"/>
    </location>
</feature>
<dbReference type="HOGENOM" id="CLU_1962680_0_0_1"/>
<sequence length="128" mass="14569">MVYKRKVKEYKRSGSSSSSSREESVTNYEEKEPCDSYCGKEHFKTVPDKWICEACRTSIRVLFIKRGFAKGPNDTGNSIRLNRAYNTGRTLEASTLVMKTQRLNQKEKDSESNQQPDSNTPSDSESAK</sequence>
<reference evidence="2 3" key="2">
    <citation type="journal article" date="2018" name="Hortic Res">
        <title>Improved Brassica rapa reference genome by single-molecule sequencing and chromosome conformation capture technologies.</title>
        <authorList>
            <person name="Zhang L."/>
            <person name="Cai X."/>
            <person name="Wu J."/>
            <person name="Liu M."/>
            <person name="Grob S."/>
            <person name="Cheng F."/>
            <person name="Liang J."/>
            <person name="Cai C."/>
            <person name="Liu Z."/>
            <person name="Liu B."/>
            <person name="Wang F."/>
            <person name="Li S."/>
            <person name="Liu F."/>
            <person name="Li X."/>
            <person name="Cheng L."/>
            <person name="Yang W."/>
            <person name="Li M.H."/>
            <person name="Grossniklaus U."/>
            <person name="Zheng H."/>
            <person name="Wang X."/>
        </authorList>
    </citation>
    <scope>NUCLEOTIDE SEQUENCE [LARGE SCALE GENOMIC DNA]</scope>
    <source>
        <strain evidence="2 3">cv. Chiifu-401-42</strain>
    </source>
</reference>
<proteinExistence type="predicted"/>
<dbReference type="OMA" id="KWICEAC"/>
<dbReference type="InParanoid" id="M4EKL9"/>
<reference evidence="2 3" key="1">
    <citation type="journal article" date="2011" name="Nat. Genet.">
        <title>The genome of the mesopolyploid crop species Brassica rapa.</title>
        <authorList>
            <consortium name="Brassica rapa Genome Sequencing Project Consortium"/>
            <person name="Wang X."/>
            <person name="Wang H."/>
            <person name="Wang J."/>
            <person name="Sun R."/>
            <person name="Wu J."/>
            <person name="Liu S."/>
            <person name="Bai Y."/>
            <person name="Mun J.H."/>
            <person name="Bancroft I."/>
            <person name="Cheng F."/>
            <person name="Huang S."/>
            <person name="Li X."/>
            <person name="Hua W."/>
            <person name="Wang J."/>
            <person name="Wang X."/>
            <person name="Freeling M."/>
            <person name="Pires J.C."/>
            <person name="Paterson A.H."/>
            <person name="Chalhoub B."/>
            <person name="Wang B."/>
            <person name="Hayward A."/>
            <person name="Sharpe A.G."/>
            <person name="Park B.S."/>
            <person name="Weisshaar B."/>
            <person name="Liu B."/>
            <person name="Li B."/>
            <person name="Liu B."/>
            <person name="Tong C."/>
            <person name="Song C."/>
            <person name="Duran C."/>
            <person name="Peng C."/>
            <person name="Geng C."/>
            <person name="Koh C."/>
            <person name="Lin C."/>
            <person name="Edwards D."/>
            <person name="Mu D."/>
            <person name="Shen D."/>
            <person name="Soumpourou E."/>
            <person name="Li F."/>
            <person name="Fraser F."/>
            <person name="Conant G."/>
            <person name="Lassalle G."/>
            <person name="King G.J."/>
            <person name="Bonnema G."/>
            <person name="Tang H."/>
            <person name="Wang H."/>
            <person name="Belcram H."/>
            <person name="Zhou H."/>
            <person name="Hirakawa H."/>
            <person name="Abe H."/>
            <person name="Guo H."/>
            <person name="Wang H."/>
            <person name="Jin H."/>
            <person name="Parkin I.A."/>
            <person name="Batley J."/>
            <person name="Kim J.S."/>
            <person name="Just J."/>
            <person name="Li J."/>
            <person name="Xu J."/>
            <person name="Deng J."/>
            <person name="Kim J.A."/>
            <person name="Li J."/>
            <person name="Yu J."/>
            <person name="Meng J."/>
            <person name="Wang J."/>
            <person name="Min J."/>
            <person name="Poulain J."/>
            <person name="Wang J."/>
            <person name="Hatakeyama K."/>
            <person name="Wu K."/>
            <person name="Wang L."/>
            <person name="Fang L."/>
            <person name="Trick M."/>
            <person name="Links M.G."/>
            <person name="Zhao M."/>
            <person name="Jin M."/>
            <person name="Ramchiary N."/>
            <person name="Drou N."/>
            <person name="Berkman P.J."/>
            <person name="Cai Q."/>
            <person name="Huang Q."/>
            <person name="Li R."/>
            <person name="Tabata S."/>
            <person name="Cheng S."/>
            <person name="Zhang S."/>
            <person name="Zhang S."/>
            <person name="Huang S."/>
            <person name="Sato S."/>
            <person name="Sun S."/>
            <person name="Kwon S.J."/>
            <person name="Choi S.R."/>
            <person name="Lee T.H."/>
            <person name="Fan W."/>
            <person name="Zhao X."/>
            <person name="Tan X."/>
            <person name="Xu X."/>
            <person name="Wang Y."/>
            <person name="Qiu Y."/>
            <person name="Yin Y."/>
            <person name="Li Y."/>
            <person name="Du Y."/>
            <person name="Liao Y."/>
            <person name="Lim Y."/>
            <person name="Narusaka Y."/>
            <person name="Wang Y."/>
            <person name="Wang Z."/>
            <person name="Li Z."/>
            <person name="Wang Z."/>
            <person name="Xiong Z."/>
            <person name="Zhang Z."/>
        </authorList>
    </citation>
    <scope>NUCLEOTIDE SEQUENCE [LARGE SCALE GENOMIC DNA]</scope>
    <source>
        <strain evidence="2 3">cv. Chiifu-401-42</strain>
    </source>
</reference>
<feature type="region of interest" description="Disordered" evidence="1">
    <location>
        <begin position="92"/>
        <end position="128"/>
    </location>
</feature>
<name>M4EKL9_BRACM</name>
<accession>M4EKL9</accession>
<feature type="region of interest" description="Disordered" evidence="1">
    <location>
        <begin position="1"/>
        <end position="34"/>
    </location>
</feature>
<evidence type="ECO:0000313" key="2">
    <source>
        <dbReference type="EnsemblPlants" id="Bra029336.1-P"/>
    </source>
</evidence>
<evidence type="ECO:0000256" key="1">
    <source>
        <dbReference type="SAM" id="MobiDB-lite"/>
    </source>
</evidence>
<dbReference type="EnsemblPlants" id="Bra029336.1">
    <property type="protein sequence ID" value="Bra029336.1-P"/>
    <property type="gene ID" value="Bra029336"/>
</dbReference>
<feature type="compositionally biased region" description="Basic and acidic residues" evidence="1">
    <location>
        <begin position="20"/>
        <end position="34"/>
    </location>
</feature>